<dbReference type="AlphaFoldDB" id="A0AAJ2TJ36"/>
<comment type="caution">
    <text evidence="1">The sequence shown here is derived from an EMBL/GenBank/DDBJ whole genome shotgun (WGS) entry which is preliminary data.</text>
</comment>
<reference evidence="1" key="1">
    <citation type="submission" date="2023-12" db="EMBL/GenBank/DDBJ databases">
        <title>'Antibacterial potential of Stenotrophomonas maltophilia cystic fibrosis isolates' (manuscript under preparation).</title>
        <authorList>
            <person name="Crisan C.V."/>
            <person name="Pettis M."/>
            <person name="Goldberg J.B."/>
        </authorList>
    </citation>
    <scope>NUCLEOTIDE SEQUENCE</scope>
    <source>
        <strain evidence="1">CCV129</strain>
    </source>
</reference>
<protein>
    <submittedName>
        <fullName evidence="1">Uncharacterized protein</fullName>
    </submittedName>
</protein>
<proteinExistence type="predicted"/>
<organism evidence="1 2">
    <name type="scientific">Stenotrophomonas maltophilia</name>
    <name type="common">Pseudomonas maltophilia</name>
    <name type="synonym">Xanthomonas maltophilia</name>
    <dbReference type="NCBI Taxonomy" id="40324"/>
    <lineage>
        <taxon>Bacteria</taxon>
        <taxon>Pseudomonadati</taxon>
        <taxon>Pseudomonadota</taxon>
        <taxon>Gammaproteobacteria</taxon>
        <taxon>Lysobacterales</taxon>
        <taxon>Lysobacteraceae</taxon>
        <taxon>Stenotrophomonas</taxon>
        <taxon>Stenotrophomonas maltophilia group</taxon>
    </lineage>
</organism>
<sequence>MTAAETPLATLERIAGVNAEFGAVAAATPDFMIRVGESMLKKQSIDLRTAHALLSDLVDQGDRLTAAFRALGLDNSLIDRSRLAQKCEESLIAFDAALARAKGGAA</sequence>
<gene>
    <name evidence="1" type="ORF">U4I38_06550</name>
</gene>
<evidence type="ECO:0000313" key="2">
    <source>
        <dbReference type="Proteomes" id="UP001288387"/>
    </source>
</evidence>
<name>A0AAJ2TJ36_STEMA</name>
<evidence type="ECO:0000313" key="1">
    <source>
        <dbReference type="EMBL" id="MDZ5764134.1"/>
    </source>
</evidence>
<dbReference type="EMBL" id="JAXRVB010000005">
    <property type="protein sequence ID" value="MDZ5764134.1"/>
    <property type="molecule type" value="Genomic_DNA"/>
</dbReference>
<dbReference type="Proteomes" id="UP001288387">
    <property type="component" value="Unassembled WGS sequence"/>
</dbReference>
<accession>A0AAJ2TJ36</accession>
<dbReference type="RefSeq" id="WP_279702399.1">
    <property type="nucleotide sequence ID" value="NZ_JAOBYX010000007.1"/>
</dbReference>